<dbReference type="InterPro" id="IPR003594">
    <property type="entry name" value="HATPase_dom"/>
</dbReference>
<feature type="domain" description="Histidine kinase" evidence="11">
    <location>
        <begin position="420"/>
        <end position="502"/>
    </location>
</feature>
<dbReference type="Pfam" id="PF01590">
    <property type="entry name" value="GAF"/>
    <property type="match status" value="1"/>
</dbReference>
<dbReference type="Pfam" id="PF07730">
    <property type="entry name" value="HisKA_3"/>
    <property type="match status" value="1"/>
</dbReference>
<evidence type="ECO:0000313" key="13">
    <source>
        <dbReference type="Proteomes" id="UP001635816"/>
    </source>
</evidence>
<evidence type="ECO:0000256" key="2">
    <source>
        <dbReference type="ARBA" id="ARBA00012438"/>
    </source>
</evidence>
<keyword evidence="6" id="KW-0418">Kinase</keyword>
<dbReference type="InterPro" id="IPR003018">
    <property type="entry name" value="GAF"/>
</dbReference>
<feature type="transmembrane region" description="Helical" evidence="10">
    <location>
        <begin position="20"/>
        <end position="38"/>
    </location>
</feature>
<feature type="coiled-coil region" evidence="9">
    <location>
        <begin position="107"/>
        <end position="134"/>
    </location>
</feature>
<evidence type="ECO:0000256" key="4">
    <source>
        <dbReference type="ARBA" id="ARBA00022679"/>
    </source>
</evidence>
<dbReference type="InterPro" id="IPR036890">
    <property type="entry name" value="HATPase_C_sf"/>
</dbReference>
<dbReference type="CDD" id="cd16917">
    <property type="entry name" value="HATPase_UhpB-NarQ-NarX-like"/>
    <property type="match status" value="1"/>
</dbReference>
<evidence type="ECO:0000256" key="8">
    <source>
        <dbReference type="ARBA" id="ARBA00023012"/>
    </source>
</evidence>
<dbReference type="InterPro" id="IPR005467">
    <property type="entry name" value="His_kinase_dom"/>
</dbReference>
<dbReference type="SMART" id="SM00065">
    <property type="entry name" value="GAF"/>
    <property type="match status" value="1"/>
</dbReference>
<dbReference type="PROSITE" id="PS50109">
    <property type="entry name" value="HIS_KIN"/>
    <property type="match status" value="1"/>
</dbReference>
<comment type="caution">
    <text evidence="12">The sequence shown here is derived from an EMBL/GenBank/DDBJ whole genome shotgun (WGS) entry which is preliminary data.</text>
</comment>
<protein>
    <recommendedName>
        <fullName evidence="2">histidine kinase</fullName>
        <ecNumber evidence="2">2.7.13.3</ecNumber>
    </recommendedName>
</protein>
<keyword evidence="10" id="KW-0472">Membrane</keyword>
<gene>
    <name evidence="12" type="ORF">ACK4CT_00990</name>
</gene>
<dbReference type="PANTHER" id="PTHR24421">
    <property type="entry name" value="NITRATE/NITRITE SENSOR PROTEIN NARX-RELATED"/>
    <property type="match status" value="1"/>
</dbReference>
<keyword evidence="10" id="KW-0812">Transmembrane</keyword>
<feature type="transmembrane region" description="Helical" evidence="10">
    <location>
        <begin position="93"/>
        <end position="112"/>
    </location>
</feature>
<dbReference type="EMBL" id="JBKBDD010000001">
    <property type="protein sequence ID" value="MFN6541743.1"/>
    <property type="molecule type" value="Genomic_DNA"/>
</dbReference>
<dbReference type="PANTHER" id="PTHR24421:SF10">
    <property type="entry name" value="NITRATE_NITRITE SENSOR PROTEIN NARQ"/>
    <property type="match status" value="1"/>
</dbReference>
<sequence length="503" mass="52679">MSTRLLSLVIRPSVRPLRWGLLVAACLIIGETLLVFQLKRVAPENAFGAIFLLGVLVISAGWSFSLAVATSLVSALVYLYFHLEGADSLAPALFVFLPLALLANVLAGQARLRAQESEQRRREAESSHNEVRALAAQQTALRRVATVVARGAAPAEVCPLAVNELVVGLAVAHASLITYDSDSSCAVIATADTEPRLRMVAGERLSLDGDSLAAHILLTGSPARIDCYDGVEGEIAARLRALGLHAGVGAPITVDGRIWGAMIAGGSQPMPPETEARIGDFADLVATAIFNAESRAEITASRARVVAAADQARRGFERDLHDGAQQRIVSLGLELRAIQASVPPQLSGLRDELSQAIDGLADLHTDLQELSRGIHPAILSRGGLGPALRALARRSPLPVELALEVDRRLPESLEVATYYVVAEALTNAVKHSSATEVSVRAAADDTQLTVTVIDNGVGGAALGTGSGLIGLKDRVEALSGRLDISSPPGAGTTLSVRFPTAPA</sequence>
<evidence type="ECO:0000256" key="3">
    <source>
        <dbReference type="ARBA" id="ARBA00022553"/>
    </source>
</evidence>
<accession>A0ABW9L1B1</accession>
<keyword evidence="9" id="KW-0175">Coiled coil</keyword>
<reference evidence="12 13" key="1">
    <citation type="submission" date="2024-12" db="EMBL/GenBank/DDBJ databases">
        <title>The coexistence of Mycolicibacterium septicum and Mycolicibacterium nivoides in clinical samples.</title>
        <authorList>
            <person name="Wang C."/>
            <person name="Feng Y."/>
            <person name="Zong Z."/>
        </authorList>
    </citation>
    <scope>NUCLEOTIDE SEQUENCE [LARGE SCALE GENOMIC DNA]</scope>
    <source>
        <strain evidence="12 13">120309</strain>
    </source>
</reference>
<keyword evidence="13" id="KW-1185">Reference proteome</keyword>
<dbReference type="GO" id="GO:0005524">
    <property type="term" value="F:ATP binding"/>
    <property type="evidence" value="ECO:0007669"/>
    <property type="project" value="UniProtKB-KW"/>
</dbReference>
<dbReference type="EC" id="2.7.13.3" evidence="2"/>
<organism evidence="12 13">
    <name type="scientific">Mycolicibacterium nivoides</name>
    <dbReference type="NCBI Taxonomy" id="2487344"/>
    <lineage>
        <taxon>Bacteria</taxon>
        <taxon>Bacillati</taxon>
        <taxon>Actinomycetota</taxon>
        <taxon>Actinomycetes</taxon>
        <taxon>Mycobacteriales</taxon>
        <taxon>Mycobacteriaceae</taxon>
        <taxon>Mycolicibacterium</taxon>
    </lineage>
</organism>
<dbReference type="Gene3D" id="3.30.565.10">
    <property type="entry name" value="Histidine kinase-like ATPase, C-terminal domain"/>
    <property type="match status" value="1"/>
</dbReference>
<dbReference type="Pfam" id="PF02518">
    <property type="entry name" value="HATPase_c"/>
    <property type="match status" value="1"/>
</dbReference>
<dbReference type="SUPFAM" id="SSF55781">
    <property type="entry name" value="GAF domain-like"/>
    <property type="match status" value="1"/>
</dbReference>
<keyword evidence="3" id="KW-0597">Phosphoprotein</keyword>
<evidence type="ECO:0000256" key="9">
    <source>
        <dbReference type="SAM" id="Coils"/>
    </source>
</evidence>
<evidence type="ECO:0000256" key="7">
    <source>
        <dbReference type="ARBA" id="ARBA00022840"/>
    </source>
</evidence>
<dbReference type="SUPFAM" id="SSF55874">
    <property type="entry name" value="ATPase domain of HSP90 chaperone/DNA topoisomerase II/histidine kinase"/>
    <property type="match status" value="1"/>
</dbReference>
<evidence type="ECO:0000259" key="11">
    <source>
        <dbReference type="PROSITE" id="PS50109"/>
    </source>
</evidence>
<name>A0ABW9L1B1_9MYCO</name>
<keyword evidence="10" id="KW-1133">Transmembrane helix</keyword>
<keyword evidence="4" id="KW-0808">Transferase</keyword>
<dbReference type="Gene3D" id="3.30.450.40">
    <property type="match status" value="1"/>
</dbReference>
<proteinExistence type="predicted"/>
<keyword evidence="5" id="KW-0547">Nucleotide-binding</keyword>
<dbReference type="InterPro" id="IPR050482">
    <property type="entry name" value="Sensor_HK_TwoCompSys"/>
</dbReference>
<feature type="transmembrane region" description="Helical" evidence="10">
    <location>
        <begin position="50"/>
        <end position="81"/>
    </location>
</feature>
<keyword evidence="7 12" id="KW-0067">ATP-binding</keyword>
<evidence type="ECO:0000313" key="12">
    <source>
        <dbReference type="EMBL" id="MFN6541743.1"/>
    </source>
</evidence>
<evidence type="ECO:0000256" key="5">
    <source>
        <dbReference type="ARBA" id="ARBA00022741"/>
    </source>
</evidence>
<evidence type="ECO:0000256" key="1">
    <source>
        <dbReference type="ARBA" id="ARBA00000085"/>
    </source>
</evidence>
<evidence type="ECO:0000256" key="6">
    <source>
        <dbReference type="ARBA" id="ARBA00022777"/>
    </source>
</evidence>
<dbReference type="Proteomes" id="UP001635816">
    <property type="component" value="Unassembled WGS sequence"/>
</dbReference>
<dbReference type="RefSeq" id="WP_205867981.1">
    <property type="nucleotide sequence ID" value="NZ_JBKBDD010000001.1"/>
</dbReference>
<dbReference type="InterPro" id="IPR029016">
    <property type="entry name" value="GAF-like_dom_sf"/>
</dbReference>
<comment type="catalytic activity">
    <reaction evidence="1">
        <text>ATP + protein L-histidine = ADP + protein N-phospho-L-histidine.</text>
        <dbReference type="EC" id="2.7.13.3"/>
    </reaction>
</comment>
<keyword evidence="8" id="KW-0902">Two-component regulatory system</keyword>
<dbReference type="SMART" id="SM00387">
    <property type="entry name" value="HATPase_c"/>
    <property type="match status" value="1"/>
</dbReference>
<dbReference type="InterPro" id="IPR011712">
    <property type="entry name" value="Sig_transdc_His_kin_sub3_dim/P"/>
</dbReference>
<evidence type="ECO:0000256" key="10">
    <source>
        <dbReference type="SAM" id="Phobius"/>
    </source>
</evidence>